<dbReference type="GO" id="GO:0098703">
    <property type="term" value="P:calcium ion import across plasma membrane"/>
    <property type="evidence" value="ECO:0007669"/>
    <property type="project" value="TreeGrafter"/>
</dbReference>
<evidence type="ECO:0000256" key="7">
    <source>
        <dbReference type="SAM" id="MobiDB-lite"/>
    </source>
</evidence>
<accession>A0A4S2KFP0</accession>
<dbReference type="PANTHER" id="PTHR15819">
    <property type="entry name" value="TRANSMEMBRANE PROTEIN FAM155"/>
    <property type="match status" value="1"/>
</dbReference>
<dbReference type="PANTHER" id="PTHR15819:SF11">
    <property type="entry name" value="MID1, ISOFORM A"/>
    <property type="match status" value="1"/>
</dbReference>
<protein>
    <submittedName>
        <fullName evidence="8">Uncharacterized protein</fullName>
    </submittedName>
</protein>
<evidence type="ECO:0000256" key="2">
    <source>
        <dbReference type="ARBA" id="ARBA00022692"/>
    </source>
</evidence>
<evidence type="ECO:0000313" key="8">
    <source>
        <dbReference type="EMBL" id="TGZ48235.1"/>
    </source>
</evidence>
<evidence type="ECO:0000256" key="5">
    <source>
        <dbReference type="ARBA" id="ARBA00023180"/>
    </source>
</evidence>
<feature type="compositionally biased region" description="Basic and acidic residues" evidence="7">
    <location>
        <begin position="478"/>
        <end position="496"/>
    </location>
</feature>
<comment type="caution">
    <text evidence="8">The sequence shown here is derived from an EMBL/GenBank/DDBJ whole genome shotgun (WGS) entry which is preliminary data.</text>
</comment>
<proteinExistence type="inferred from homology"/>
<evidence type="ECO:0000256" key="4">
    <source>
        <dbReference type="ARBA" id="ARBA00023136"/>
    </source>
</evidence>
<dbReference type="EMBL" id="SJOL01011606">
    <property type="protein sequence ID" value="TGZ48235.1"/>
    <property type="molecule type" value="Genomic_DNA"/>
</dbReference>
<dbReference type="OrthoDB" id="10047996at2759"/>
<keyword evidence="5" id="KW-0325">Glycoprotein</keyword>
<sequence length="612" mass="68931">MCIPEDHGAASVSSVHGIYNRNPVLFSIQSSSSSRQLSLLDTANHTPLQLLSRAFSVLGYPIYQPPPILSIDSRKPRSSYAYILLFLFLWRISCVAGTGRNLGVSSDPRRRPASNLAPNTSLLQYSSTQMPLNSDAFWTVDDPNGHFLVAKYQARKLQRKVYAATELPEPKSLTSEMTDFICYRLPDSCARAAYLRQHVRHILCPELPLLYILPYISHWINRSDFTFFSRHSDCDGGLRNLVYAKADSAFEPWLTPSPTCERSLSELDRLLWGRLHMEISNLEGILEHSFCKTISCTDSNEAGEFCCDKCSTAYRNWLCAVEFPLFIPMEGFGSTPTSRPVFPPESCQSSLLEQTVSSYDLSPDSSAHLPLVTQSNKSSTIPRFPHTSQTLGSAHSTYRLVVVCAHDYWCTQVETFCPYLNPSNLTLNGGEPGFLCHESHYHHSSLYQHQENNRCPTDCRYNQADLRELSIPKFNRSASRDASESKPCKSLQDRCHPGHRSFQNSDVRDDLTSSESFQSPRSDVPAISNTSVMMSSASSKYHFRMRNSLYCWCLLPVLLCILCPSLPRTQPMIIFLEHCSKPTALSIRTSTVRVPSDYLYQVSHSTRSSSVT</sequence>
<evidence type="ECO:0000256" key="1">
    <source>
        <dbReference type="ARBA" id="ARBA00004141"/>
    </source>
</evidence>
<evidence type="ECO:0000256" key="3">
    <source>
        <dbReference type="ARBA" id="ARBA00022989"/>
    </source>
</evidence>
<dbReference type="InterPro" id="IPR055288">
    <property type="entry name" value="NALCN_aux_factor_1/2"/>
</dbReference>
<evidence type="ECO:0000256" key="6">
    <source>
        <dbReference type="ARBA" id="ARBA00029445"/>
    </source>
</evidence>
<feature type="region of interest" description="Disordered" evidence="7">
    <location>
        <begin position="476"/>
        <end position="525"/>
    </location>
</feature>
<dbReference type="GO" id="GO:0005886">
    <property type="term" value="C:plasma membrane"/>
    <property type="evidence" value="ECO:0007669"/>
    <property type="project" value="TreeGrafter"/>
</dbReference>
<gene>
    <name evidence="8" type="ORF">CRM22_010982</name>
</gene>
<dbReference type="AlphaFoldDB" id="A0A4S2KFP0"/>
<reference evidence="8 9" key="1">
    <citation type="journal article" date="2019" name="BMC Genomics">
        <title>New insights from Opisthorchis felineus genome: update on genomics of the epidemiologically important liver flukes.</title>
        <authorList>
            <person name="Ershov N.I."/>
            <person name="Mordvinov V.A."/>
            <person name="Prokhortchouk E.B."/>
            <person name="Pakharukova M.Y."/>
            <person name="Gunbin K.V."/>
            <person name="Ustyantsev K."/>
            <person name="Genaev M.A."/>
            <person name="Blinov A.G."/>
            <person name="Mazur A."/>
            <person name="Boulygina E."/>
            <person name="Tsygankova S."/>
            <person name="Khrameeva E."/>
            <person name="Chekanov N."/>
            <person name="Fan G."/>
            <person name="Xiao A."/>
            <person name="Zhang H."/>
            <person name="Xu X."/>
            <person name="Yang H."/>
            <person name="Solovyev V."/>
            <person name="Lee S.M."/>
            <person name="Liu X."/>
            <person name="Afonnikov D.A."/>
            <person name="Skryabin K.G."/>
        </authorList>
    </citation>
    <scope>NUCLEOTIDE SEQUENCE [LARGE SCALE GENOMIC DNA]</scope>
    <source>
        <strain evidence="8">AK-0245</strain>
        <tissue evidence="8">Whole organism</tissue>
    </source>
</reference>
<keyword evidence="4" id="KW-0472">Membrane</keyword>
<name>A0A4S2KFP0_OPIFE</name>
<dbReference type="GO" id="GO:0015275">
    <property type="term" value="F:stretch-activated, monoatomic cation-selective, calcium channel activity"/>
    <property type="evidence" value="ECO:0007669"/>
    <property type="project" value="TreeGrafter"/>
</dbReference>
<comment type="similarity">
    <text evidence="6">Belongs to the NALF family.</text>
</comment>
<comment type="subcellular location">
    <subcellularLocation>
        <location evidence="1">Membrane</location>
        <topology evidence="1">Multi-pass membrane protein</topology>
    </subcellularLocation>
</comment>
<organism evidence="8 9">
    <name type="scientific">Opisthorchis felineus</name>
    <dbReference type="NCBI Taxonomy" id="147828"/>
    <lineage>
        <taxon>Eukaryota</taxon>
        <taxon>Metazoa</taxon>
        <taxon>Spiralia</taxon>
        <taxon>Lophotrochozoa</taxon>
        <taxon>Platyhelminthes</taxon>
        <taxon>Trematoda</taxon>
        <taxon>Digenea</taxon>
        <taxon>Opisthorchiida</taxon>
        <taxon>Opisthorchiata</taxon>
        <taxon>Opisthorchiidae</taxon>
        <taxon>Opisthorchis</taxon>
    </lineage>
</organism>
<evidence type="ECO:0000313" key="9">
    <source>
        <dbReference type="Proteomes" id="UP000308267"/>
    </source>
</evidence>
<dbReference type="Proteomes" id="UP000308267">
    <property type="component" value="Unassembled WGS sequence"/>
</dbReference>
<keyword evidence="3" id="KW-1133">Transmembrane helix</keyword>
<keyword evidence="9" id="KW-1185">Reference proteome</keyword>
<keyword evidence="2" id="KW-0812">Transmembrane</keyword>